<dbReference type="Proteomes" id="UP001316803">
    <property type="component" value="Unassembled WGS sequence"/>
</dbReference>
<dbReference type="HAMAP" id="MF_03054">
    <property type="entry name" value="CTU2"/>
    <property type="match status" value="1"/>
</dbReference>
<organism evidence="4 5">
    <name type="scientific">Knufia fluminis</name>
    <dbReference type="NCBI Taxonomy" id="191047"/>
    <lineage>
        <taxon>Eukaryota</taxon>
        <taxon>Fungi</taxon>
        <taxon>Dikarya</taxon>
        <taxon>Ascomycota</taxon>
        <taxon>Pezizomycotina</taxon>
        <taxon>Eurotiomycetes</taxon>
        <taxon>Chaetothyriomycetidae</taxon>
        <taxon>Chaetothyriales</taxon>
        <taxon>Trichomeriaceae</taxon>
        <taxon>Knufia</taxon>
    </lineage>
</organism>
<dbReference type="PANTHER" id="PTHR20882">
    <property type="entry name" value="CYTOPLASMIC TRNA 2-THIOLATION PROTEIN 2"/>
    <property type="match status" value="1"/>
</dbReference>
<evidence type="ECO:0000256" key="1">
    <source>
        <dbReference type="ARBA" id="ARBA00022490"/>
    </source>
</evidence>
<dbReference type="Gene3D" id="3.40.50.620">
    <property type="entry name" value="HUPs"/>
    <property type="match status" value="1"/>
</dbReference>
<dbReference type="GO" id="GO:0002143">
    <property type="term" value="P:tRNA wobble position uridine thiolation"/>
    <property type="evidence" value="ECO:0007669"/>
    <property type="project" value="TreeGrafter"/>
</dbReference>
<dbReference type="AlphaFoldDB" id="A0AAN8F5W6"/>
<dbReference type="GO" id="GO:0016779">
    <property type="term" value="F:nucleotidyltransferase activity"/>
    <property type="evidence" value="ECO:0007669"/>
    <property type="project" value="UniProtKB-UniRule"/>
</dbReference>
<comment type="caution">
    <text evidence="4">The sequence shown here is derived from an EMBL/GenBank/DDBJ whole genome shotgun (WGS) entry which is preliminary data.</text>
</comment>
<name>A0AAN8F5W6_9EURO</name>
<gene>
    <name evidence="3 4" type="primary">CTU2</name>
    <name evidence="3" type="synonym">NCS2</name>
    <name evidence="4" type="ORF">OHC33_006963</name>
</gene>
<comment type="subcellular location">
    <subcellularLocation>
        <location evidence="3">Cytoplasm</location>
    </subcellularLocation>
</comment>
<dbReference type="GO" id="GO:0005829">
    <property type="term" value="C:cytosol"/>
    <property type="evidence" value="ECO:0007669"/>
    <property type="project" value="TreeGrafter"/>
</dbReference>
<keyword evidence="2 3" id="KW-0819">tRNA processing</keyword>
<dbReference type="GO" id="GO:0000049">
    <property type="term" value="F:tRNA binding"/>
    <property type="evidence" value="ECO:0007669"/>
    <property type="project" value="InterPro"/>
</dbReference>
<dbReference type="InterPro" id="IPR014729">
    <property type="entry name" value="Rossmann-like_a/b/a_fold"/>
</dbReference>
<dbReference type="GO" id="GO:0032447">
    <property type="term" value="P:protein urmylation"/>
    <property type="evidence" value="ECO:0007669"/>
    <property type="project" value="UniProtKB-UniRule"/>
</dbReference>
<comment type="similarity">
    <text evidence="3">Belongs to the CTU2/NCS2 family.</text>
</comment>
<protein>
    <recommendedName>
        <fullName evidence="3">Cytoplasmic tRNA 2-thiolation protein 2</fullName>
    </recommendedName>
</protein>
<keyword evidence="5" id="KW-1185">Reference proteome</keyword>
<evidence type="ECO:0000313" key="5">
    <source>
        <dbReference type="Proteomes" id="UP001316803"/>
    </source>
</evidence>
<dbReference type="EMBL" id="JAKLMC020000017">
    <property type="protein sequence ID" value="KAK5952076.1"/>
    <property type="molecule type" value="Genomic_DNA"/>
</dbReference>
<dbReference type="GO" id="GO:0016783">
    <property type="term" value="F:sulfurtransferase activity"/>
    <property type="evidence" value="ECO:0007669"/>
    <property type="project" value="TreeGrafter"/>
</dbReference>
<dbReference type="Pfam" id="PF10288">
    <property type="entry name" value="CTU2"/>
    <property type="match status" value="1"/>
</dbReference>
<evidence type="ECO:0000313" key="4">
    <source>
        <dbReference type="EMBL" id="KAK5952076.1"/>
    </source>
</evidence>
<dbReference type="SUPFAM" id="SSF52402">
    <property type="entry name" value="Adenine nucleotide alpha hydrolases-like"/>
    <property type="match status" value="1"/>
</dbReference>
<dbReference type="InterPro" id="IPR019407">
    <property type="entry name" value="CTU2"/>
</dbReference>
<sequence length="350" mass="39015">MPIPTSLCADCQANQSEVEIRKRQLCNDCFRKYVSSKILKRMETYRFKNQVGNAKKRLFLPISGGVSSLVLLQVLDTQIKKQLDQQNRTAYDLVLFHVAPQDNDGGEDWWQHVQAQFGLHTYLPIIKLAGVLQNDKHIEEDLQLLGLSRQEGETDEQFLTRLFTSTKSATARSDLQVLLLKRLIIAMAKAQNCDSVIWGHSDSKLAAKALSEVAKGRGGSVPNELADGPSPSGLNFNYPLRDLFKTELELYLSTLAGEIRSCQLENQEEEAVPVSLRMTSIDTLLNTYITSQGEKYPSIMANVVRTASKLQVPTAAQATACRLCAMPITAGSEEQQLCYGCERMKQDVRG</sequence>
<evidence type="ECO:0000256" key="2">
    <source>
        <dbReference type="ARBA" id="ARBA00022694"/>
    </source>
</evidence>
<proteinExistence type="inferred from homology"/>
<dbReference type="PANTHER" id="PTHR20882:SF14">
    <property type="entry name" value="CYTOPLASMIC TRNA 2-THIOLATION PROTEIN 2"/>
    <property type="match status" value="1"/>
</dbReference>
<comment type="function">
    <text evidence="3">Plays a central role in 2-thiolation of mcm(5)S(2)U at tRNA wobble positions of tRNA(Lys), tRNA(Glu) and tRNA(Gln). May act by forming a heterodimer with NCS6 that ligates sulfur from thiocarboxylated URM1 onto the uridine of tRNAs at wobble position. Prior mcm(5) tRNA modification by the elongator complex is required for 2-thiolation. May also be involved in protein urmylation.</text>
</comment>
<accession>A0AAN8F5W6</accession>
<reference evidence="4 5" key="1">
    <citation type="submission" date="2022-12" db="EMBL/GenBank/DDBJ databases">
        <title>Genomic features and morphological characterization of a novel Knufia sp. strain isolated from spacecraft assembly facility.</title>
        <authorList>
            <person name="Teixeira M."/>
            <person name="Chander A.M."/>
            <person name="Stajich J.E."/>
            <person name="Venkateswaran K."/>
        </authorList>
    </citation>
    <scope>NUCLEOTIDE SEQUENCE [LARGE SCALE GENOMIC DNA]</scope>
    <source>
        <strain evidence="4 5">FJI-L2-BK-P2</strain>
    </source>
</reference>
<evidence type="ECO:0000256" key="3">
    <source>
        <dbReference type="HAMAP-Rule" id="MF_03054"/>
    </source>
</evidence>
<keyword evidence="1 3" id="KW-0963">Cytoplasm</keyword>
<comment type="pathway">
    <text evidence="3">tRNA modification; 5-methoxycarbonylmethyl-2-thiouridine-tRNA biosynthesis.</text>
</comment>